<proteinExistence type="predicted"/>
<feature type="compositionally biased region" description="Low complexity" evidence="1">
    <location>
        <begin position="189"/>
        <end position="203"/>
    </location>
</feature>
<dbReference type="OrthoDB" id="10677421at2759"/>
<reference evidence="2" key="2">
    <citation type="submission" date="2020-09" db="EMBL/GenBank/DDBJ databases">
        <title>Reference genome assembly for Australian Ascochyta lentis isolate Al4.</title>
        <authorList>
            <person name="Lee R.C."/>
            <person name="Farfan-Caceres L.M."/>
            <person name="Debler J.W."/>
            <person name="Williams A.H."/>
            <person name="Henares B.M."/>
        </authorList>
    </citation>
    <scope>NUCLEOTIDE SEQUENCE</scope>
    <source>
        <strain evidence="2">Al4</strain>
    </source>
</reference>
<feature type="compositionally biased region" description="Polar residues" evidence="1">
    <location>
        <begin position="117"/>
        <end position="131"/>
    </location>
</feature>
<protein>
    <submittedName>
        <fullName evidence="2">Uncharacterized protein</fullName>
    </submittedName>
</protein>
<organism evidence="2 3">
    <name type="scientific">Ascochyta lentis</name>
    <dbReference type="NCBI Taxonomy" id="205686"/>
    <lineage>
        <taxon>Eukaryota</taxon>
        <taxon>Fungi</taxon>
        <taxon>Dikarya</taxon>
        <taxon>Ascomycota</taxon>
        <taxon>Pezizomycotina</taxon>
        <taxon>Dothideomycetes</taxon>
        <taxon>Pleosporomycetidae</taxon>
        <taxon>Pleosporales</taxon>
        <taxon>Pleosporineae</taxon>
        <taxon>Didymellaceae</taxon>
        <taxon>Ascochyta</taxon>
    </lineage>
</organism>
<keyword evidence="3" id="KW-1185">Reference proteome</keyword>
<reference evidence="2" key="1">
    <citation type="submission" date="2018-12" db="EMBL/GenBank/DDBJ databases">
        <authorList>
            <person name="Syme R.A."/>
            <person name="Farfan-Caceres L."/>
            <person name="Lichtenzveig J."/>
        </authorList>
    </citation>
    <scope>NUCLEOTIDE SEQUENCE</scope>
    <source>
        <strain evidence="2">Al4</strain>
    </source>
</reference>
<dbReference type="Proteomes" id="UP000651452">
    <property type="component" value="Unassembled WGS sequence"/>
</dbReference>
<feature type="compositionally biased region" description="Polar residues" evidence="1">
    <location>
        <begin position="167"/>
        <end position="188"/>
    </location>
</feature>
<dbReference type="EMBL" id="RZGK01000015">
    <property type="protein sequence ID" value="KAF9693814.1"/>
    <property type="molecule type" value="Genomic_DNA"/>
</dbReference>
<dbReference type="AlphaFoldDB" id="A0A8H7IWX5"/>
<feature type="region of interest" description="Disordered" evidence="1">
    <location>
        <begin position="114"/>
        <end position="135"/>
    </location>
</feature>
<accession>A0A8H7IWX5</accession>
<evidence type="ECO:0000313" key="2">
    <source>
        <dbReference type="EMBL" id="KAF9693814.1"/>
    </source>
</evidence>
<evidence type="ECO:0000256" key="1">
    <source>
        <dbReference type="SAM" id="MobiDB-lite"/>
    </source>
</evidence>
<name>A0A8H7IWX5_9PLEO</name>
<comment type="caution">
    <text evidence="2">The sequence shown here is derived from an EMBL/GenBank/DDBJ whole genome shotgun (WGS) entry which is preliminary data.</text>
</comment>
<feature type="region of interest" description="Disordered" evidence="1">
    <location>
        <begin position="162"/>
        <end position="210"/>
    </location>
</feature>
<sequence length="210" mass="23075">MLLQAALEPLLTVYDVLEPYINDLRQGCEDDAYGEDIKQMKLTLEQSVIGPIMGLTTQVSELVRGINTLLLLFIIDGNITTRPHSVSVHHLTEMQALKLRAKITELPELDRMAQPYTPKTLSNEQEQQSLKTTRKKVEDHWDIVQVAIHGIWKNAALSETAGMPGHSLQSSAHRTPSGPSTHASSVKPTTNSSAAKATASNTKMRPAGLF</sequence>
<evidence type="ECO:0000313" key="3">
    <source>
        <dbReference type="Proteomes" id="UP000651452"/>
    </source>
</evidence>
<gene>
    <name evidence="2" type="ORF">EKO04_008126</name>
</gene>